<feature type="repeat" description="PPR" evidence="4">
    <location>
        <begin position="86"/>
        <end position="120"/>
    </location>
</feature>
<dbReference type="Pfam" id="PF20431">
    <property type="entry name" value="E_motif"/>
    <property type="match status" value="1"/>
</dbReference>
<dbReference type="InterPro" id="IPR046848">
    <property type="entry name" value="E_motif"/>
</dbReference>
<evidence type="ECO:0000256" key="1">
    <source>
        <dbReference type="ARBA" id="ARBA00006643"/>
    </source>
</evidence>
<name>A0AAW1NHL5_SAPOF</name>
<dbReference type="InterPro" id="IPR046960">
    <property type="entry name" value="PPR_At4g14850-like_plant"/>
</dbReference>
<evidence type="ECO:0000256" key="2">
    <source>
        <dbReference type="ARBA" id="ARBA00022737"/>
    </source>
</evidence>
<dbReference type="InterPro" id="IPR032867">
    <property type="entry name" value="DYW_dom"/>
</dbReference>
<dbReference type="AlphaFoldDB" id="A0AAW1NHL5"/>
<evidence type="ECO:0000256" key="4">
    <source>
        <dbReference type="PROSITE-ProRule" id="PRU00708"/>
    </source>
</evidence>
<dbReference type="InterPro" id="IPR011990">
    <property type="entry name" value="TPR-like_helical_dom_sf"/>
</dbReference>
<evidence type="ECO:0000313" key="6">
    <source>
        <dbReference type="EMBL" id="KAK9758267.1"/>
    </source>
</evidence>
<feature type="repeat" description="PPR" evidence="4">
    <location>
        <begin position="187"/>
        <end position="221"/>
    </location>
</feature>
<dbReference type="Pfam" id="PF14432">
    <property type="entry name" value="DYW_deaminase"/>
    <property type="match status" value="1"/>
</dbReference>
<dbReference type="FunFam" id="1.25.40.10:FF:000090">
    <property type="entry name" value="Pentatricopeptide repeat-containing protein, chloroplastic"/>
    <property type="match status" value="1"/>
</dbReference>
<comment type="similarity">
    <text evidence="1">Belongs to the PPR family. PCMP-H subfamily.</text>
</comment>
<evidence type="ECO:0000313" key="7">
    <source>
        <dbReference type="Proteomes" id="UP001443914"/>
    </source>
</evidence>
<evidence type="ECO:0000256" key="3">
    <source>
        <dbReference type="ARBA" id="ARBA00061659"/>
    </source>
</evidence>
<dbReference type="NCBIfam" id="TIGR00756">
    <property type="entry name" value="PPR"/>
    <property type="match status" value="2"/>
</dbReference>
<organism evidence="6 7">
    <name type="scientific">Saponaria officinalis</name>
    <name type="common">Common soapwort</name>
    <name type="synonym">Lychnis saponaria</name>
    <dbReference type="NCBI Taxonomy" id="3572"/>
    <lineage>
        <taxon>Eukaryota</taxon>
        <taxon>Viridiplantae</taxon>
        <taxon>Streptophyta</taxon>
        <taxon>Embryophyta</taxon>
        <taxon>Tracheophyta</taxon>
        <taxon>Spermatophyta</taxon>
        <taxon>Magnoliopsida</taxon>
        <taxon>eudicotyledons</taxon>
        <taxon>Gunneridae</taxon>
        <taxon>Pentapetalae</taxon>
        <taxon>Caryophyllales</taxon>
        <taxon>Caryophyllaceae</taxon>
        <taxon>Caryophylleae</taxon>
        <taxon>Saponaria</taxon>
    </lineage>
</organism>
<dbReference type="Pfam" id="PF13041">
    <property type="entry name" value="PPR_2"/>
    <property type="match status" value="1"/>
</dbReference>
<dbReference type="GO" id="GO:0003723">
    <property type="term" value="F:RNA binding"/>
    <property type="evidence" value="ECO:0007669"/>
    <property type="project" value="InterPro"/>
</dbReference>
<dbReference type="PANTHER" id="PTHR47926">
    <property type="entry name" value="PENTATRICOPEPTIDE REPEAT-CONTAINING PROTEIN"/>
    <property type="match status" value="1"/>
</dbReference>
<dbReference type="PROSITE" id="PS51375">
    <property type="entry name" value="PPR"/>
    <property type="match status" value="3"/>
</dbReference>
<proteinExistence type="inferred from homology"/>
<gene>
    <name evidence="6" type="ORF">RND81_01G219300</name>
</gene>
<accession>A0AAW1NHL5</accession>
<sequence length="599" mass="67506">MRKTRSINTIFLNPNISRQFHNQSQKLIQQLQCGKDLNFVKSSHTKLFKFGFLIETFPTNHLINGYIRFRNINNAHKVFDEMPEPNIVSWTSLMGGYTATSDPKMALVLFSKMPKNTVLPNAFTLSTVINACAALSDVKAGGMVHCCSEIFGCRENVVVGTALVDMYGKLNDLVAARRVFDLMGERNVVSWTSMIAGYARNAQGYEALEVFKEFNRVEDDPPNQFMLSSVVNACASLGRLVYGKVIHGVVVKRGHESNEVVACALEDMYAKCGCIDFSLKLFRTLQNPSLISYTSMIISSAKHGLGELSISLFEEMIRNKIKPTDVTFLGILYACSHSGLVEKGLDLLNSMRIIHGVVPDVRHYSCVVDMLGRRGRLDEAYELAKTTQIPRDREGALLWGALLSASRLHGRVDIATEASSWLMEAKQQVDSVYVSMSNTLALSGNWDDAQNIRSKMKRDGVRKEPGCSWVEIRGSVYVFYARDIESCPRSEEVLSLLADLETRMKEMGFVSSGQAYVDVEEESKDELMSLHSERLALGFCLITMHRDETVRIMKNLRMCRDCHEVFKLISSIVGRDFVVRDVNRFHHFRNGCCSCRDYW</sequence>
<protein>
    <recommendedName>
        <fullName evidence="5">DYW domain-containing protein</fullName>
    </recommendedName>
</protein>
<feature type="repeat" description="PPR" evidence="4">
    <location>
        <begin position="289"/>
        <end position="323"/>
    </location>
</feature>
<evidence type="ECO:0000259" key="5">
    <source>
        <dbReference type="Pfam" id="PF14432"/>
    </source>
</evidence>
<dbReference type="GO" id="GO:0008270">
    <property type="term" value="F:zinc ion binding"/>
    <property type="evidence" value="ECO:0007669"/>
    <property type="project" value="InterPro"/>
</dbReference>
<dbReference type="PANTHER" id="PTHR47926:SF368">
    <property type="entry name" value="TETRATRICOPEPTIDE REPEAT-LIKE SUPERFAMILY PROTEIN"/>
    <property type="match status" value="1"/>
</dbReference>
<comment type="similarity">
    <text evidence="3">Belongs to the PPR family. PCMP-E subfamily.</text>
</comment>
<dbReference type="Pfam" id="PF12854">
    <property type="entry name" value="PPR_1"/>
    <property type="match status" value="1"/>
</dbReference>
<dbReference type="GO" id="GO:0009451">
    <property type="term" value="P:RNA modification"/>
    <property type="evidence" value="ECO:0007669"/>
    <property type="project" value="InterPro"/>
</dbReference>
<comment type="caution">
    <text evidence="6">The sequence shown here is derived from an EMBL/GenBank/DDBJ whole genome shotgun (WGS) entry which is preliminary data.</text>
</comment>
<keyword evidence="7" id="KW-1185">Reference proteome</keyword>
<dbReference type="EMBL" id="JBDFQZ010000001">
    <property type="protein sequence ID" value="KAK9758267.1"/>
    <property type="molecule type" value="Genomic_DNA"/>
</dbReference>
<feature type="domain" description="DYW" evidence="5">
    <location>
        <begin position="515"/>
        <end position="599"/>
    </location>
</feature>
<dbReference type="Proteomes" id="UP001443914">
    <property type="component" value="Unassembled WGS sequence"/>
</dbReference>
<reference evidence="6" key="1">
    <citation type="submission" date="2024-03" db="EMBL/GenBank/DDBJ databases">
        <title>WGS assembly of Saponaria officinalis var. Norfolk2.</title>
        <authorList>
            <person name="Jenkins J."/>
            <person name="Shu S."/>
            <person name="Grimwood J."/>
            <person name="Barry K."/>
            <person name="Goodstein D."/>
            <person name="Schmutz J."/>
            <person name="Leebens-Mack J."/>
            <person name="Osbourn A."/>
        </authorList>
    </citation>
    <scope>NUCLEOTIDE SEQUENCE [LARGE SCALE GENOMIC DNA]</scope>
    <source>
        <strain evidence="6">JIC</strain>
    </source>
</reference>
<keyword evidence="2" id="KW-0677">Repeat</keyword>
<dbReference type="FunFam" id="1.25.40.10:FF:000196">
    <property type="entry name" value="Pentatricopeptide repeat-containing protein At4g14850"/>
    <property type="match status" value="1"/>
</dbReference>
<dbReference type="Gene3D" id="1.25.40.10">
    <property type="entry name" value="Tetratricopeptide repeat domain"/>
    <property type="match status" value="3"/>
</dbReference>
<dbReference type="Pfam" id="PF01535">
    <property type="entry name" value="PPR"/>
    <property type="match status" value="5"/>
</dbReference>
<dbReference type="InterPro" id="IPR002885">
    <property type="entry name" value="PPR_rpt"/>
</dbReference>